<name>A0AAV4SAB9_9ARAC</name>
<evidence type="ECO:0008006" key="3">
    <source>
        <dbReference type="Google" id="ProtNLM"/>
    </source>
</evidence>
<evidence type="ECO:0000313" key="2">
    <source>
        <dbReference type="Proteomes" id="UP001054837"/>
    </source>
</evidence>
<organism evidence="1 2">
    <name type="scientific">Caerostris darwini</name>
    <dbReference type="NCBI Taxonomy" id="1538125"/>
    <lineage>
        <taxon>Eukaryota</taxon>
        <taxon>Metazoa</taxon>
        <taxon>Ecdysozoa</taxon>
        <taxon>Arthropoda</taxon>
        <taxon>Chelicerata</taxon>
        <taxon>Arachnida</taxon>
        <taxon>Araneae</taxon>
        <taxon>Araneomorphae</taxon>
        <taxon>Entelegynae</taxon>
        <taxon>Araneoidea</taxon>
        <taxon>Araneidae</taxon>
        <taxon>Caerostris</taxon>
    </lineage>
</organism>
<proteinExistence type="predicted"/>
<protein>
    <recommendedName>
        <fullName evidence="3">Ycf15</fullName>
    </recommendedName>
</protein>
<dbReference type="AlphaFoldDB" id="A0AAV4SAB9"/>
<sequence>MGLIKNYSIPGFVFEPKGLFLNREWLPFQHCTNPKREIQQWLEKERERESFPTLFTQIAHCCSPNREYWEEKSPNRLFRDLSPRNITINKITAIPIHSQKLDESLVHQGYNGNCPP</sequence>
<keyword evidence="2" id="KW-1185">Reference proteome</keyword>
<accession>A0AAV4SAB9</accession>
<comment type="caution">
    <text evidence="1">The sequence shown here is derived from an EMBL/GenBank/DDBJ whole genome shotgun (WGS) entry which is preliminary data.</text>
</comment>
<dbReference type="EMBL" id="BPLQ01007519">
    <property type="protein sequence ID" value="GIY30565.1"/>
    <property type="molecule type" value="Genomic_DNA"/>
</dbReference>
<gene>
    <name evidence="1" type="ORF">CDAR_280251</name>
</gene>
<reference evidence="1 2" key="1">
    <citation type="submission" date="2021-06" db="EMBL/GenBank/DDBJ databases">
        <title>Caerostris darwini draft genome.</title>
        <authorList>
            <person name="Kono N."/>
            <person name="Arakawa K."/>
        </authorList>
    </citation>
    <scope>NUCLEOTIDE SEQUENCE [LARGE SCALE GENOMIC DNA]</scope>
</reference>
<evidence type="ECO:0000313" key="1">
    <source>
        <dbReference type="EMBL" id="GIY30565.1"/>
    </source>
</evidence>
<dbReference type="Proteomes" id="UP001054837">
    <property type="component" value="Unassembled WGS sequence"/>
</dbReference>